<organism evidence="2 3">
    <name type="scientific">Mycobacterium phage Manad</name>
    <dbReference type="NCBI Taxonomy" id="1486403"/>
    <lineage>
        <taxon>Viruses</taxon>
        <taxon>Duplodnaviria</taxon>
        <taxon>Heunggongvirae</taxon>
        <taxon>Uroviricota</taxon>
        <taxon>Caudoviricetes</taxon>
        <taxon>Bclasvirinae</taxon>
        <taxon>Pegunavirus</taxon>
        <taxon>Pegunavirus manad</taxon>
    </lineage>
</organism>
<dbReference type="RefSeq" id="YP_009043331.1">
    <property type="nucleotide sequence ID" value="NC_024363.1"/>
</dbReference>
<reference evidence="2 3" key="1">
    <citation type="submission" date="2014-03" db="EMBL/GenBank/DDBJ databases">
        <authorList>
            <person name="Keyes J.M."/>
            <person name="Palaniappan R.S."/>
            <person name="Soti S."/>
            <person name="Thompson J.R."/>
            <person name="Coody T.K."/>
            <person name="Tekumalla S."/>
            <person name="Morgan A."/>
            <person name="Nelson M.A."/>
            <person name="Hillson S.J."/>
            <person name="Prasetyo J."/>
            <person name="Palomino C."/>
            <person name="Doak A.E."/>
            <person name="Pettis E."/>
            <person name="Harrington E.L."/>
            <person name="Mattivi C.M."/>
            <person name="Trieu M."/>
            <person name="Nelson S.L."/>
            <person name="Pelos C.M."/>
            <person name="Reed S.E."/>
            <person name="Guild N.A."/>
            <person name="Fillman C.L."/>
            <person name="Bradley K.W."/>
            <person name="Clarke D.Q."/>
            <person name="Lewis M.F."/>
            <person name="Barker L.P."/>
            <person name="Bailey C."/>
            <person name="Asai D.J."/>
            <person name="Garber M.L."/>
            <person name="Bowman C.A."/>
            <person name="Russell D.A."/>
            <person name="Pope W.H."/>
            <person name="Jacobs-Sera D."/>
            <person name="Hendrix R.W."/>
            <person name="Hatfull G.F."/>
        </authorList>
    </citation>
    <scope>NUCLEOTIDE SEQUENCE [LARGE SCALE GENOMIC DNA]</scope>
</reference>
<evidence type="ECO:0000313" key="2">
    <source>
        <dbReference type="EMBL" id="AHZ95316.1"/>
    </source>
</evidence>
<feature type="region of interest" description="Disordered" evidence="1">
    <location>
        <begin position="1"/>
        <end position="24"/>
    </location>
</feature>
<proteinExistence type="predicted"/>
<feature type="compositionally biased region" description="Polar residues" evidence="1">
    <location>
        <begin position="11"/>
        <end position="24"/>
    </location>
</feature>
<dbReference type="EMBL" id="KJ595576">
    <property type="protein sequence ID" value="AHZ95316.1"/>
    <property type="molecule type" value="Genomic_DNA"/>
</dbReference>
<evidence type="ECO:0000256" key="1">
    <source>
        <dbReference type="SAM" id="MobiDB-lite"/>
    </source>
</evidence>
<dbReference type="Proteomes" id="UP000203559">
    <property type="component" value="Segment"/>
</dbReference>
<dbReference type="KEGG" id="vg:19685990"/>
<name>A0A059VAN7_9CAUD</name>
<keyword evidence="3" id="KW-1185">Reference proteome</keyword>
<dbReference type="GeneID" id="19685990"/>
<gene>
    <name evidence="2" type="primary">56</name>
    <name evidence="2" type="ORF">PBI_MANAD_56</name>
</gene>
<evidence type="ECO:0000313" key="3">
    <source>
        <dbReference type="Proteomes" id="UP000203559"/>
    </source>
</evidence>
<sequence length="121" mass="12796">MTYPTHAGKFITSSTNHQQPQRRSTMKTLIIAAAAALGVALAPAGIADAAPKMCDNHGFGKGQIYKHACASGNGGSAVWVTVYNEDGTPKKVMTEDGLKTVKRCDIRCGGGRHHGETTDPW</sequence>
<protein>
    <submittedName>
        <fullName evidence="2">Uncharacterized protein</fullName>
    </submittedName>
</protein>
<accession>A0A059VAN7</accession>